<dbReference type="SUPFAM" id="SSF56519">
    <property type="entry name" value="Penicillin binding protein dimerisation domain"/>
    <property type="match status" value="1"/>
</dbReference>
<dbReference type="InterPro" id="IPR001460">
    <property type="entry name" value="PCN-bd_Tpept"/>
</dbReference>
<protein>
    <recommendedName>
        <fullName evidence="6">Penicillin-binding protein transpeptidase domain-containing protein</fullName>
    </recommendedName>
</protein>
<dbReference type="InterPro" id="IPR050515">
    <property type="entry name" value="Beta-lactam/transpept"/>
</dbReference>
<evidence type="ECO:0000256" key="2">
    <source>
        <dbReference type="ARBA" id="ARBA00023136"/>
    </source>
</evidence>
<feature type="domain" description="Penicillin-binding protein dimerisation" evidence="4">
    <location>
        <begin position="35"/>
        <end position="184"/>
    </location>
</feature>
<dbReference type="Gene3D" id="3.30.450.330">
    <property type="match status" value="1"/>
</dbReference>
<dbReference type="Pfam" id="PF00905">
    <property type="entry name" value="Transpeptidase"/>
    <property type="match status" value="1"/>
</dbReference>
<dbReference type="InterPro" id="IPR005311">
    <property type="entry name" value="PBP_dimer"/>
</dbReference>
<feature type="domain" description="Penicillin-binding protein transpeptidase" evidence="3">
    <location>
        <begin position="230"/>
        <end position="524"/>
    </location>
</feature>
<proteinExistence type="predicted"/>
<organism evidence="5">
    <name type="scientific">marine metagenome</name>
    <dbReference type="NCBI Taxonomy" id="408172"/>
    <lineage>
        <taxon>unclassified sequences</taxon>
        <taxon>metagenomes</taxon>
        <taxon>ecological metagenomes</taxon>
    </lineage>
</organism>
<gene>
    <name evidence="5" type="ORF">METZ01_LOCUS19130</name>
</gene>
<reference evidence="5" key="1">
    <citation type="submission" date="2018-05" db="EMBL/GenBank/DDBJ databases">
        <authorList>
            <person name="Lanie J.A."/>
            <person name="Ng W.-L."/>
            <person name="Kazmierczak K.M."/>
            <person name="Andrzejewski T.M."/>
            <person name="Davidsen T.M."/>
            <person name="Wayne K.J."/>
            <person name="Tettelin H."/>
            <person name="Glass J.I."/>
            <person name="Rusch D."/>
            <person name="Podicherti R."/>
            <person name="Tsui H.-C.T."/>
            <person name="Winkler M.E."/>
        </authorList>
    </citation>
    <scope>NUCLEOTIDE SEQUENCE</scope>
</reference>
<evidence type="ECO:0000256" key="1">
    <source>
        <dbReference type="ARBA" id="ARBA00004370"/>
    </source>
</evidence>
<dbReference type="GO" id="GO:0005886">
    <property type="term" value="C:plasma membrane"/>
    <property type="evidence" value="ECO:0007669"/>
    <property type="project" value="TreeGrafter"/>
</dbReference>
<dbReference type="SUPFAM" id="SSF56601">
    <property type="entry name" value="beta-lactamase/transpeptidase-like"/>
    <property type="match status" value="1"/>
</dbReference>
<dbReference type="InterPro" id="IPR012338">
    <property type="entry name" value="Beta-lactam/transpept-like"/>
</dbReference>
<evidence type="ECO:0000259" key="4">
    <source>
        <dbReference type="Pfam" id="PF03717"/>
    </source>
</evidence>
<dbReference type="InterPro" id="IPR036138">
    <property type="entry name" value="PBP_dimer_sf"/>
</dbReference>
<dbReference type="Gene3D" id="3.90.1310.10">
    <property type="entry name" value="Penicillin-binding protein 2a (Domain 2)"/>
    <property type="match status" value="1"/>
</dbReference>
<evidence type="ECO:0000313" key="5">
    <source>
        <dbReference type="EMBL" id="SUZ66276.1"/>
    </source>
</evidence>
<dbReference type="PANTHER" id="PTHR30627:SF1">
    <property type="entry name" value="PEPTIDOGLYCAN D,D-TRANSPEPTIDASE FTSI"/>
    <property type="match status" value="1"/>
</dbReference>
<dbReference type="EMBL" id="UINC01000980">
    <property type="protein sequence ID" value="SUZ66276.1"/>
    <property type="molecule type" value="Genomic_DNA"/>
</dbReference>
<dbReference type="PANTHER" id="PTHR30627">
    <property type="entry name" value="PEPTIDOGLYCAN D,D-TRANSPEPTIDASE"/>
    <property type="match status" value="1"/>
</dbReference>
<evidence type="ECO:0000259" key="3">
    <source>
        <dbReference type="Pfam" id="PF00905"/>
    </source>
</evidence>
<name>A0A381PGY6_9ZZZZ</name>
<dbReference type="GO" id="GO:0008658">
    <property type="term" value="F:penicillin binding"/>
    <property type="evidence" value="ECO:0007669"/>
    <property type="project" value="InterPro"/>
</dbReference>
<evidence type="ECO:0008006" key="6">
    <source>
        <dbReference type="Google" id="ProtNLM"/>
    </source>
</evidence>
<keyword evidence="2" id="KW-0472">Membrane</keyword>
<dbReference type="Pfam" id="PF03717">
    <property type="entry name" value="PBP_dimer"/>
    <property type="match status" value="1"/>
</dbReference>
<dbReference type="Gene3D" id="3.40.710.10">
    <property type="entry name" value="DD-peptidase/beta-lactamase superfamily"/>
    <property type="match status" value="1"/>
</dbReference>
<sequence>MLVGSLVIRALYLQIYDRDFLISRGERIHIGSETIFAHRGSIKDRNGELLAISLPVDAITANPRMIADNMIKIQELAEVLDMDHLALEKKISDGYKSGKQEINIKRRLSPEKADQVMALGFPGVDKRREYDRYYPAGEVTAHLVGLTMRYEDKGIEGLEVKYNDVLKGKSGKKTFIRDNKKGKRNKVQSIKQLRPPIPGKDIETSIDLRLQYLAYKNLKKAIKEYNADSGSIIILDAKTNEVLALVNQPSYNPNDRSQYTPESQRNRAVTDIYEPGSTIKPLILTAALESGKYSLASIIDTSPGSIKVGSKKIEDPDNLGPISFSTVLTRSSNVGATKIALSLDAEQLWDTLTRFGFGSLTLSNFPAESPGRLYHHSNWRNVRQATISYGYGLSVTPMQLARAYAVFGAEGILRPISLLKMDEPKQGVPVVDSEIAKKISLMLEEVVHPGGTGIKARVPSYRIGGKTGTAWLSKNGNYSKEEYISTFVGIAPLNNPRLVVLVKIDKPQGLYYGSDVAAPIFSEVTSAALRLLGVPPDSLPEESIFTYVESKTLNGNGL</sequence>
<accession>A0A381PGY6</accession>
<dbReference type="GO" id="GO:0071555">
    <property type="term" value="P:cell wall organization"/>
    <property type="evidence" value="ECO:0007669"/>
    <property type="project" value="TreeGrafter"/>
</dbReference>
<comment type="subcellular location">
    <subcellularLocation>
        <location evidence="1">Membrane</location>
    </subcellularLocation>
</comment>
<dbReference type="AlphaFoldDB" id="A0A381PGY6"/>